<accession>A0A699SUR1</accession>
<name>A0A699SUR1_TANCI</name>
<dbReference type="EMBL" id="BKCJ011190749">
    <property type="protein sequence ID" value="GFD01350.1"/>
    <property type="molecule type" value="Genomic_DNA"/>
</dbReference>
<evidence type="ECO:0000313" key="1">
    <source>
        <dbReference type="EMBL" id="GFD01350.1"/>
    </source>
</evidence>
<evidence type="ECO:0008006" key="2">
    <source>
        <dbReference type="Google" id="ProtNLM"/>
    </source>
</evidence>
<proteinExistence type="predicted"/>
<protein>
    <recommendedName>
        <fullName evidence="2">Reverse transcriptase domain-containing protein</fullName>
    </recommendedName>
</protein>
<feature type="non-terminal residue" evidence="1">
    <location>
        <position position="1"/>
    </location>
</feature>
<comment type="caution">
    <text evidence="1">The sequence shown here is derived from an EMBL/GenBank/DDBJ whole genome shotgun (WGS) entry which is preliminary data.</text>
</comment>
<reference evidence="1" key="1">
    <citation type="journal article" date="2019" name="Sci. Rep.">
        <title>Draft genome of Tanacetum cinerariifolium, the natural source of mosquito coil.</title>
        <authorList>
            <person name="Yamashiro T."/>
            <person name="Shiraishi A."/>
            <person name="Satake H."/>
            <person name="Nakayama K."/>
        </authorList>
    </citation>
    <scope>NUCLEOTIDE SEQUENCE</scope>
</reference>
<gene>
    <name evidence="1" type="ORF">Tci_873319</name>
</gene>
<organism evidence="1">
    <name type="scientific">Tanacetum cinerariifolium</name>
    <name type="common">Dalmatian daisy</name>
    <name type="synonym">Chrysanthemum cinerariifolium</name>
    <dbReference type="NCBI Taxonomy" id="118510"/>
    <lineage>
        <taxon>Eukaryota</taxon>
        <taxon>Viridiplantae</taxon>
        <taxon>Streptophyta</taxon>
        <taxon>Embryophyta</taxon>
        <taxon>Tracheophyta</taxon>
        <taxon>Spermatophyta</taxon>
        <taxon>Magnoliopsida</taxon>
        <taxon>eudicotyledons</taxon>
        <taxon>Gunneridae</taxon>
        <taxon>Pentapetalae</taxon>
        <taxon>asterids</taxon>
        <taxon>campanulids</taxon>
        <taxon>Asterales</taxon>
        <taxon>Asteraceae</taxon>
        <taxon>Asteroideae</taxon>
        <taxon>Anthemideae</taxon>
        <taxon>Anthemidinae</taxon>
        <taxon>Tanacetum</taxon>
    </lineage>
</organism>
<dbReference type="AlphaFoldDB" id="A0A699SUR1"/>
<sequence length="87" mass="9401">DSIVTYTKVSSPFEGLSDIGSPGVDGLPMMPEDLYAYVDAALQAPPSPDYVPGPEHPPSPTYAPEFVLKPIYPELMPLEDDVLPPEE</sequence>